<evidence type="ECO:0000313" key="2">
    <source>
        <dbReference type="EMBL" id="CAY68416.1"/>
    </source>
</evidence>
<gene>
    <name evidence="2" type="ordered locus">PAS_chr1-4_0560</name>
</gene>
<feature type="chain" id="PRO_5009950842" evidence="1">
    <location>
        <begin position="23"/>
        <end position="103"/>
    </location>
</feature>
<dbReference type="HOGENOM" id="CLU_2264710_0_0_1"/>
<name>C4QYU2_KOMPG</name>
<keyword evidence="3" id="KW-1185">Reference proteome</keyword>
<dbReference type="InParanoid" id="C4QYU2"/>
<dbReference type="OrthoDB" id="10294019at2759"/>
<dbReference type="AlphaFoldDB" id="C4QYU2"/>
<evidence type="ECO:0000256" key="1">
    <source>
        <dbReference type="SAM" id="SignalP"/>
    </source>
</evidence>
<organism evidence="2 3">
    <name type="scientific">Komagataella phaffii (strain GS115 / ATCC 20864)</name>
    <name type="common">Yeast</name>
    <name type="synonym">Pichia pastoris</name>
    <dbReference type="NCBI Taxonomy" id="644223"/>
    <lineage>
        <taxon>Eukaryota</taxon>
        <taxon>Fungi</taxon>
        <taxon>Dikarya</taxon>
        <taxon>Ascomycota</taxon>
        <taxon>Saccharomycotina</taxon>
        <taxon>Pichiomycetes</taxon>
        <taxon>Pichiales</taxon>
        <taxon>Pichiaceae</taxon>
        <taxon>Komagataella</taxon>
    </lineage>
</organism>
<dbReference type="GeneID" id="8197691"/>
<sequence length="103" mass="11830">MFLRYKIVHILLFGFLIDLTHSAAVPQLKLAQQQVDLKDDLRGDSKIIVQLAQRDKIPFLRTVKELQGLNWMHGLASRGVQIPDPNDKIIMFIEDINQTHEGI</sequence>
<feature type="signal peptide" evidence="1">
    <location>
        <begin position="1"/>
        <end position="22"/>
    </location>
</feature>
<dbReference type="Proteomes" id="UP000000314">
    <property type="component" value="Chromosome 1"/>
</dbReference>
<proteinExistence type="predicted"/>
<protein>
    <submittedName>
        <fullName evidence="2">Uncharacterized protein</fullName>
    </submittedName>
</protein>
<dbReference type="KEGG" id="ppa:PAS_chr1-4_0560"/>
<dbReference type="RefSeq" id="XP_002490696.1">
    <property type="nucleotide sequence ID" value="XM_002490651.1"/>
</dbReference>
<keyword evidence="1" id="KW-0732">Signal</keyword>
<accession>C4QYU2</accession>
<evidence type="ECO:0000313" key="3">
    <source>
        <dbReference type="Proteomes" id="UP000000314"/>
    </source>
</evidence>
<reference evidence="2 3" key="1">
    <citation type="journal article" date="2009" name="Nat. Biotechnol.">
        <title>Genome sequence of the recombinant protein production host Pichia pastoris.</title>
        <authorList>
            <person name="De Schutter K."/>
            <person name="Lin Y.C."/>
            <person name="Tiels P."/>
            <person name="Van Hecke A."/>
            <person name="Glinka S."/>
            <person name="Weber-Lehmann J."/>
            <person name="Rouze P."/>
            <person name="Van de Peer Y."/>
            <person name="Callewaert N."/>
        </authorList>
    </citation>
    <scope>NUCLEOTIDE SEQUENCE [LARGE SCALE GENOMIC DNA]</scope>
    <source>
        <strain evidence="3">GS115 / ATCC 20864</strain>
    </source>
</reference>
<dbReference type="EMBL" id="FN392319">
    <property type="protein sequence ID" value="CAY68416.1"/>
    <property type="molecule type" value="Genomic_DNA"/>
</dbReference>